<feature type="region of interest" description="Disordered" evidence="1">
    <location>
        <begin position="315"/>
        <end position="340"/>
    </location>
</feature>
<keyword evidence="3" id="KW-1185">Reference proteome</keyword>
<feature type="compositionally biased region" description="Polar residues" evidence="1">
    <location>
        <begin position="284"/>
        <end position="293"/>
    </location>
</feature>
<dbReference type="EMBL" id="KZ678129">
    <property type="protein sequence ID" value="PSN73664.1"/>
    <property type="molecule type" value="Genomic_DNA"/>
</dbReference>
<dbReference type="AlphaFoldDB" id="A0A2T2P7M7"/>
<evidence type="ECO:0000256" key="1">
    <source>
        <dbReference type="SAM" id="MobiDB-lite"/>
    </source>
</evidence>
<feature type="compositionally biased region" description="Polar residues" evidence="1">
    <location>
        <begin position="328"/>
        <end position="340"/>
    </location>
</feature>
<evidence type="ECO:0000313" key="2">
    <source>
        <dbReference type="EMBL" id="PSN73664.1"/>
    </source>
</evidence>
<evidence type="ECO:0000313" key="3">
    <source>
        <dbReference type="Proteomes" id="UP000240883"/>
    </source>
</evidence>
<accession>A0A2T2P7M7</accession>
<feature type="region of interest" description="Disordered" evidence="1">
    <location>
        <begin position="240"/>
        <end position="293"/>
    </location>
</feature>
<protein>
    <submittedName>
        <fullName evidence="2">Uncharacterized protein</fullName>
    </submittedName>
</protein>
<feature type="compositionally biased region" description="Low complexity" evidence="1">
    <location>
        <begin position="256"/>
        <end position="273"/>
    </location>
</feature>
<feature type="compositionally biased region" description="Low complexity" evidence="1">
    <location>
        <begin position="315"/>
        <end position="327"/>
    </location>
</feature>
<organism evidence="2 3">
    <name type="scientific">Corynespora cassiicola Philippines</name>
    <dbReference type="NCBI Taxonomy" id="1448308"/>
    <lineage>
        <taxon>Eukaryota</taxon>
        <taxon>Fungi</taxon>
        <taxon>Dikarya</taxon>
        <taxon>Ascomycota</taxon>
        <taxon>Pezizomycotina</taxon>
        <taxon>Dothideomycetes</taxon>
        <taxon>Pleosporomycetidae</taxon>
        <taxon>Pleosporales</taxon>
        <taxon>Corynesporascaceae</taxon>
        <taxon>Corynespora</taxon>
    </lineage>
</organism>
<dbReference type="Proteomes" id="UP000240883">
    <property type="component" value="Unassembled WGS sequence"/>
</dbReference>
<proteinExistence type="predicted"/>
<gene>
    <name evidence="2" type="ORF">BS50DRAFT_583171</name>
</gene>
<name>A0A2T2P7M7_CORCC</name>
<sequence>MASEGISEQTFASAFATVADWFRRAPSLKYGIPHEHLGTVFEEIEGTIGGHQSNFNCGNGSYLCYITAFNDLARCTDPTKYNIWCQFLDFYAPQWVAQHIEDSLPNCYMANYGGDCPRTAIFGSGFERSGSSNGSTAYSADMEVDASSPSAQAATYDDCMEELMEIKKKMESLESWIKTINDNEAQGIAWNTFGSLGASVDVMHARIDAVKNEELGNSFGQLPANGSRISSVPVQMDEAPNAPTNPFATGVPLGFPGSASSSQPQQPDISPPQEDTLMCDDSGARQTTSAPIQTPITAIVPRFSFMRLDAEAPQAASAPAQITTTATVPQSSLGNESATGPVQVDCTDGHLTLQNAAACVTDDNIREINMQIGTILRRTNRFAHRDLIQSHSKMLRKLLVFKYTTADNVLSANNMPDHVRAAITFFVKKGIDVLTSNDGWQNYDSVMGFEATLNSLETVIVCTESMNKACVQLQELQQSALQLPRDECNAIIMAARTEVDNYGDAQKAFALMFPAECHERRLFEAGVAREFPGLVQNVNAFISNLTLPAFPAFPEDDDDDDMELL</sequence>
<reference evidence="2 3" key="1">
    <citation type="journal article" date="2018" name="Front. Microbiol.">
        <title>Genome-Wide Analysis of Corynespora cassiicola Leaf Fall Disease Putative Effectors.</title>
        <authorList>
            <person name="Lopez D."/>
            <person name="Ribeiro S."/>
            <person name="Label P."/>
            <person name="Fumanal B."/>
            <person name="Venisse J.S."/>
            <person name="Kohler A."/>
            <person name="de Oliveira R.R."/>
            <person name="Labutti K."/>
            <person name="Lipzen A."/>
            <person name="Lail K."/>
            <person name="Bauer D."/>
            <person name="Ohm R.A."/>
            <person name="Barry K.W."/>
            <person name="Spatafora J."/>
            <person name="Grigoriev I.V."/>
            <person name="Martin F.M."/>
            <person name="Pujade-Renaud V."/>
        </authorList>
    </citation>
    <scope>NUCLEOTIDE SEQUENCE [LARGE SCALE GENOMIC DNA]</scope>
    <source>
        <strain evidence="2 3">Philippines</strain>
    </source>
</reference>